<feature type="transmembrane region" description="Helical" evidence="1">
    <location>
        <begin position="44"/>
        <end position="66"/>
    </location>
</feature>
<dbReference type="Proteomes" id="UP000187941">
    <property type="component" value="Chromosome"/>
</dbReference>
<evidence type="ECO:0000256" key="1">
    <source>
        <dbReference type="SAM" id="Phobius"/>
    </source>
</evidence>
<organism evidence="2 3">
    <name type="scientific">Spirosoma montaniterrae</name>
    <dbReference type="NCBI Taxonomy" id="1178516"/>
    <lineage>
        <taxon>Bacteria</taxon>
        <taxon>Pseudomonadati</taxon>
        <taxon>Bacteroidota</taxon>
        <taxon>Cytophagia</taxon>
        <taxon>Cytophagales</taxon>
        <taxon>Cytophagaceae</taxon>
        <taxon>Spirosoma</taxon>
    </lineage>
</organism>
<keyword evidence="1" id="KW-1133">Transmembrane helix</keyword>
<keyword evidence="1" id="KW-0812">Transmembrane</keyword>
<gene>
    <name evidence="2" type="ORF">AWR27_07565</name>
</gene>
<keyword evidence="3" id="KW-1185">Reference proteome</keyword>
<reference evidence="2 3" key="1">
    <citation type="submission" date="2016-01" db="EMBL/GenBank/DDBJ databases">
        <authorList>
            <person name="Oliw E.H."/>
        </authorList>
    </citation>
    <scope>NUCLEOTIDE SEQUENCE [LARGE SCALE GENOMIC DNA]</scope>
    <source>
        <strain evidence="2 3">DY10</strain>
    </source>
</reference>
<dbReference type="AlphaFoldDB" id="A0A1P9WV11"/>
<feature type="transmembrane region" description="Helical" evidence="1">
    <location>
        <begin position="73"/>
        <end position="93"/>
    </location>
</feature>
<proteinExistence type="predicted"/>
<dbReference type="OrthoDB" id="680984at2"/>
<dbReference type="EMBL" id="CP014263">
    <property type="protein sequence ID" value="AQG79193.1"/>
    <property type="molecule type" value="Genomic_DNA"/>
</dbReference>
<feature type="transmembrane region" description="Helical" evidence="1">
    <location>
        <begin position="12"/>
        <end position="32"/>
    </location>
</feature>
<protein>
    <submittedName>
        <fullName evidence="2">Uncharacterized protein</fullName>
    </submittedName>
</protein>
<keyword evidence="1" id="KW-0472">Membrane</keyword>
<feature type="transmembrane region" description="Helical" evidence="1">
    <location>
        <begin position="99"/>
        <end position="120"/>
    </location>
</feature>
<evidence type="ECO:0000313" key="3">
    <source>
        <dbReference type="Proteomes" id="UP000187941"/>
    </source>
</evidence>
<dbReference type="KEGG" id="smon:AWR27_07565"/>
<accession>A0A1P9WV11</accession>
<sequence>MIRTLVQNPNRLFLIDSLGAVLTFIGLTVVLMPFEPWFGMPRRWLVLSAIVAAGLALYSGVCFLFVKGNWRPFLRVVSVANGLYCALTAYLVVAYYSQLTALGVAYFVGEIMVICGLVFVEQRVITYSCR</sequence>
<dbReference type="STRING" id="1178516.AWR27_07565"/>
<name>A0A1P9WV11_9BACT</name>
<dbReference type="RefSeq" id="WP_077130634.1">
    <property type="nucleotide sequence ID" value="NZ_CP014263.1"/>
</dbReference>
<evidence type="ECO:0000313" key="2">
    <source>
        <dbReference type="EMBL" id="AQG79193.1"/>
    </source>
</evidence>